<dbReference type="PANTHER" id="PTHR31297">
    <property type="entry name" value="GLUCAN ENDO-1,6-BETA-GLUCOSIDASE B"/>
    <property type="match status" value="1"/>
</dbReference>
<evidence type="ECO:0000256" key="14">
    <source>
        <dbReference type="ARBA" id="ARBA00038929"/>
    </source>
</evidence>
<dbReference type="GO" id="GO:0004338">
    <property type="term" value="F:glucan exo-1,3-beta-glucosidase activity"/>
    <property type="evidence" value="ECO:0007669"/>
    <property type="project" value="UniProtKB-EC"/>
</dbReference>
<reference evidence="19" key="1">
    <citation type="submission" date="2023-03" db="EMBL/GenBank/DDBJ databases">
        <title>Emydomyces testavorans Genome Sequence.</title>
        <authorList>
            <person name="Hoyer L."/>
        </authorList>
    </citation>
    <scope>NUCLEOTIDE SEQUENCE</scope>
    <source>
        <strain evidence="19">16-2883</strain>
    </source>
</reference>
<keyword evidence="11" id="KW-0961">Cell wall biogenesis/degradation</keyword>
<evidence type="ECO:0000256" key="5">
    <source>
        <dbReference type="ARBA" id="ARBA00022801"/>
    </source>
</evidence>
<feature type="domain" description="Glycoside hydrolase family 5" evidence="18">
    <location>
        <begin position="525"/>
        <end position="761"/>
    </location>
</feature>
<accession>A0AAF0DGC0</accession>
<keyword evidence="3" id="KW-1003">Cell membrane</keyword>
<feature type="compositionally biased region" description="Basic and acidic residues" evidence="16">
    <location>
        <begin position="309"/>
        <end position="333"/>
    </location>
</feature>
<dbReference type="InterPro" id="IPR017853">
    <property type="entry name" value="GH"/>
</dbReference>
<dbReference type="Gene3D" id="3.20.20.80">
    <property type="entry name" value="Glycosidases"/>
    <property type="match status" value="1"/>
</dbReference>
<evidence type="ECO:0000256" key="13">
    <source>
        <dbReference type="ARBA" id="ARBA00037126"/>
    </source>
</evidence>
<protein>
    <recommendedName>
        <fullName evidence="14">glucan 1,3-beta-glucosidase</fullName>
        <ecNumber evidence="14">3.2.1.58</ecNumber>
    </recommendedName>
    <alternativeName>
        <fullName evidence="15">Exo-1,3-beta-glucanase D</fullName>
    </alternativeName>
</protein>
<feature type="compositionally biased region" description="Polar residues" evidence="16">
    <location>
        <begin position="396"/>
        <end position="408"/>
    </location>
</feature>
<feature type="compositionally biased region" description="Basic and acidic residues" evidence="16">
    <location>
        <begin position="277"/>
        <end position="295"/>
    </location>
</feature>
<evidence type="ECO:0000313" key="19">
    <source>
        <dbReference type="EMBL" id="WEW58141.1"/>
    </source>
</evidence>
<dbReference type="InterPro" id="IPR001547">
    <property type="entry name" value="Glyco_hydro_5"/>
</dbReference>
<feature type="compositionally biased region" description="Acidic residues" evidence="16">
    <location>
        <begin position="35"/>
        <end position="52"/>
    </location>
</feature>
<feature type="transmembrane region" description="Helical" evidence="17">
    <location>
        <begin position="357"/>
        <end position="378"/>
    </location>
</feature>
<feature type="compositionally biased region" description="Gly residues" evidence="16">
    <location>
        <begin position="335"/>
        <end position="345"/>
    </location>
</feature>
<comment type="function">
    <text evidence="13">Glucosidase involved in the degradation of cellulosic biomass. Active on lichenan.</text>
</comment>
<feature type="compositionally biased region" description="Polar residues" evidence="16">
    <location>
        <begin position="225"/>
        <end position="236"/>
    </location>
</feature>
<dbReference type="GO" id="GO:0005886">
    <property type="term" value="C:plasma membrane"/>
    <property type="evidence" value="ECO:0007669"/>
    <property type="project" value="UniProtKB-SubCell"/>
</dbReference>
<evidence type="ECO:0000256" key="9">
    <source>
        <dbReference type="ARBA" id="ARBA00023180"/>
    </source>
</evidence>
<feature type="compositionally biased region" description="Basic and acidic residues" evidence="16">
    <location>
        <begin position="381"/>
        <end position="394"/>
    </location>
</feature>
<comment type="subcellular location">
    <subcellularLocation>
        <location evidence="1">Cell membrane</location>
        <topology evidence="1">Single-pass type II membrane protein</topology>
    </subcellularLocation>
</comment>
<feature type="compositionally biased region" description="Basic and acidic residues" evidence="16">
    <location>
        <begin position="249"/>
        <end position="268"/>
    </location>
</feature>
<sequence length="890" mass="102051">MPHRSRDRHRGYEPEWERRREIDRRRYRDDRGDDGSEDDDDDDEDNVIDSEEAQFVQPDRRRRRHHGESRSRSNRRYDPYDRHDEGGIDNEYDDRHDDDEESEIIVVDSRPNFARPPNVRPSPRRISPSPYVGGRERSRHHKAKESPATSPIKKRHRDVDREGQRRRRDSTADEGAMKPKLRERGVKDKHRERDKVDPRARSKDEHKRSRHREQERERVRDKHTSSGSANSATQLLSADALSKLNANNAKRDAIVRQREAKEEKARHEKEKRRRKKEERLTEKSRHRDASRERGRAKGKKRVVSGAMMEEGRGPELRVRGGGGRVREKRREGDGDGGGGGGDGGGAWFRNWSKKKKIWVVVGILILLLIIFVPVGLVVSKKKDGGSDSTGKKVSDPSNDNLKNIDRNSIPQSAKGTYLDPFSWYDTTDFNVTFTDETVGGLPIMGLNSTWDDSVQANEQVPPLDKEFPYGKKPIRGVNVGGWLSIEPFITPSFFSKYSVHENVVDEYTLTKRLGSTAKAVLEKHYATFITEQSFREIRDAGLDHVRIPYSYWAVKTFDDDPYVEKVSWRYLLRAIEYCRKYGLRVNLDLHALPGSQNGWNHSGRQGPIGWLNGTDGNKNAQRALDIHDQLSKFFAQPRYKNVVTIYGLANEPLMLKLDIEPVLDWTTKAAETVEKNGMKQYLVFGDGFLKLSKWTTILQNTGHKFILDTHQYTIFNTDLIGLPHKKKLEFVCDGWVQLIGDSNSKGTGWGPTICGEWSQADTDCAKYLNNVNVGTRWTGTMDSPTAKDQVFSPLCPTTNNKKACSCDGANANPSAYSDSYKKFLQTYAEAQMFAFEKGWGWFYWTWETESATQWSWRRGLEAGILPKKAYEPTFTCGAQMPDLGDLPEYY</sequence>
<feature type="compositionally biased region" description="Basic and acidic residues" evidence="16">
    <location>
        <begin position="10"/>
        <end position="34"/>
    </location>
</feature>
<keyword evidence="4 17" id="KW-0812">Transmembrane</keyword>
<name>A0AAF0DGC0_9EURO</name>
<keyword evidence="20" id="KW-1185">Reference proteome</keyword>
<gene>
    <name evidence="19" type="ORF">PRK78_003608</name>
</gene>
<comment type="similarity">
    <text evidence="2">Belongs to the glycosyl hydrolase 5 (cellulase A) family.</text>
</comment>
<dbReference type="InterPro" id="IPR050386">
    <property type="entry name" value="Glycosyl_hydrolase_5"/>
</dbReference>
<evidence type="ECO:0000256" key="11">
    <source>
        <dbReference type="ARBA" id="ARBA00023316"/>
    </source>
</evidence>
<feature type="compositionally biased region" description="Basic and acidic residues" evidence="16">
    <location>
        <begin position="157"/>
        <end position="224"/>
    </location>
</feature>
<evidence type="ECO:0000256" key="1">
    <source>
        <dbReference type="ARBA" id="ARBA00004401"/>
    </source>
</evidence>
<evidence type="ECO:0000256" key="7">
    <source>
        <dbReference type="ARBA" id="ARBA00022989"/>
    </source>
</evidence>
<feature type="region of interest" description="Disordered" evidence="16">
    <location>
        <begin position="381"/>
        <end position="408"/>
    </location>
</feature>
<dbReference type="AlphaFoldDB" id="A0AAF0DGC0"/>
<dbReference type="Pfam" id="PF00150">
    <property type="entry name" value="Cellulase"/>
    <property type="match status" value="1"/>
</dbReference>
<feature type="region of interest" description="Disordered" evidence="16">
    <location>
        <begin position="1"/>
        <end position="345"/>
    </location>
</feature>
<keyword evidence="8 17" id="KW-0472">Membrane</keyword>
<evidence type="ECO:0000256" key="2">
    <source>
        <dbReference type="ARBA" id="ARBA00005641"/>
    </source>
</evidence>
<keyword evidence="10 19" id="KW-0326">Glycosidase</keyword>
<dbReference type="PANTHER" id="PTHR31297:SF34">
    <property type="entry name" value="GLUCAN 1,3-BETA-GLUCOSIDASE 2"/>
    <property type="match status" value="1"/>
</dbReference>
<dbReference type="FunFam" id="3.20.20.80:FF:000033">
    <property type="entry name" value="Glucan 1,3-beta-glucosidase A"/>
    <property type="match status" value="1"/>
</dbReference>
<keyword evidence="9" id="KW-0325">Glycoprotein</keyword>
<feature type="compositionally biased region" description="Acidic residues" evidence="16">
    <location>
        <begin position="87"/>
        <end position="103"/>
    </location>
</feature>
<evidence type="ECO:0000256" key="12">
    <source>
        <dbReference type="ARBA" id="ARBA00036824"/>
    </source>
</evidence>
<keyword evidence="7 17" id="KW-1133">Transmembrane helix</keyword>
<evidence type="ECO:0000256" key="6">
    <source>
        <dbReference type="ARBA" id="ARBA00022968"/>
    </source>
</evidence>
<dbReference type="EC" id="3.2.1.58" evidence="14"/>
<evidence type="ECO:0000256" key="10">
    <source>
        <dbReference type="ARBA" id="ARBA00023295"/>
    </source>
</evidence>
<evidence type="ECO:0000256" key="3">
    <source>
        <dbReference type="ARBA" id="ARBA00022475"/>
    </source>
</evidence>
<dbReference type="Proteomes" id="UP001219355">
    <property type="component" value="Chromosome 2"/>
</dbReference>
<dbReference type="SUPFAM" id="SSF51445">
    <property type="entry name" value="(Trans)glycosidases"/>
    <property type="match status" value="1"/>
</dbReference>
<dbReference type="GO" id="GO:0009986">
    <property type="term" value="C:cell surface"/>
    <property type="evidence" value="ECO:0007669"/>
    <property type="project" value="TreeGrafter"/>
</dbReference>
<dbReference type="GO" id="GO:0005576">
    <property type="term" value="C:extracellular region"/>
    <property type="evidence" value="ECO:0007669"/>
    <property type="project" value="TreeGrafter"/>
</dbReference>
<evidence type="ECO:0000256" key="16">
    <source>
        <dbReference type="SAM" id="MobiDB-lite"/>
    </source>
</evidence>
<feature type="compositionally biased region" description="Basic and acidic residues" evidence="16">
    <location>
        <begin position="68"/>
        <end position="86"/>
    </location>
</feature>
<organism evidence="19 20">
    <name type="scientific">Emydomyces testavorans</name>
    <dbReference type="NCBI Taxonomy" id="2070801"/>
    <lineage>
        <taxon>Eukaryota</taxon>
        <taxon>Fungi</taxon>
        <taxon>Dikarya</taxon>
        <taxon>Ascomycota</taxon>
        <taxon>Pezizomycotina</taxon>
        <taxon>Eurotiomycetes</taxon>
        <taxon>Eurotiomycetidae</taxon>
        <taxon>Onygenales</taxon>
        <taxon>Nannizziopsiaceae</taxon>
        <taxon>Emydomyces</taxon>
    </lineage>
</organism>
<dbReference type="GO" id="GO:0009251">
    <property type="term" value="P:glucan catabolic process"/>
    <property type="evidence" value="ECO:0007669"/>
    <property type="project" value="TreeGrafter"/>
</dbReference>
<dbReference type="EMBL" id="CP120628">
    <property type="protein sequence ID" value="WEW58141.1"/>
    <property type="molecule type" value="Genomic_DNA"/>
</dbReference>
<evidence type="ECO:0000256" key="4">
    <source>
        <dbReference type="ARBA" id="ARBA00022692"/>
    </source>
</evidence>
<keyword evidence="5 19" id="KW-0378">Hydrolase</keyword>
<evidence type="ECO:0000256" key="8">
    <source>
        <dbReference type="ARBA" id="ARBA00023136"/>
    </source>
</evidence>
<dbReference type="GO" id="GO:0071555">
    <property type="term" value="P:cell wall organization"/>
    <property type="evidence" value="ECO:0007669"/>
    <property type="project" value="UniProtKB-KW"/>
</dbReference>
<evidence type="ECO:0000256" key="15">
    <source>
        <dbReference type="ARBA" id="ARBA00041260"/>
    </source>
</evidence>
<evidence type="ECO:0000256" key="17">
    <source>
        <dbReference type="SAM" id="Phobius"/>
    </source>
</evidence>
<comment type="catalytic activity">
    <reaction evidence="12">
        <text>Successive hydrolysis of beta-D-glucose units from the non-reducing ends of (1-&gt;3)-beta-D-glucans, releasing alpha-glucose.</text>
        <dbReference type="EC" id="3.2.1.58"/>
    </reaction>
</comment>
<keyword evidence="6" id="KW-0735">Signal-anchor</keyword>
<evidence type="ECO:0000313" key="20">
    <source>
        <dbReference type="Proteomes" id="UP001219355"/>
    </source>
</evidence>
<proteinExistence type="inferred from homology"/>
<evidence type="ECO:0000259" key="18">
    <source>
        <dbReference type="Pfam" id="PF00150"/>
    </source>
</evidence>